<proteinExistence type="predicted"/>
<accession>A0A6M5Z0A8</accession>
<dbReference type="AlphaFoldDB" id="A0A6M5Z0A8"/>
<dbReference type="PANTHER" id="PTHR43737:SF1">
    <property type="entry name" value="DUF1501 DOMAIN-CONTAINING PROTEIN"/>
    <property type="match status" value="1"/>
</dbReference>
<organism evidence="1 2">
    <name type="scientific">Frigoriglobus tundricola</name>
    <dbReference type="NCBI Taxonomy" id="2774151"/>
    <lineage>
        <taxon>Bacteria</taxon>
        <taxon>Pseudomonadati</taxon>
        <taxon>Planctomycetota</taxon>
        <taxon>Planctomycetia</taxon>
        <taxon>Gemmatales</taxon>
        <taxon>Gemmataceae</taxon>
        <taxon>Frigoriglobus</taxon>
    </lineage>
</organism>
<dbReference type="KEGG" id="ftj:FTUN_6826"/>
<dbReference type="InterPro" id="IPR010869">
    <property type="entry name" value="DUF1501"/>
</dbReference>
<keyword evidence="2" id="KW-1185">Reference proteome</keyword>
<evidence type="ECO:0000313" key="2">
    <source>
        <dbReference type="Proteomes" id="UP000503447"/>
    </source>
</evidence>
<dbReference type="PANTHER" id="PTHR43737">
    <property type="entry name" value="BLL7424 PROTEIN"/>
    <property type="match status" value="1"/>
</dbReference>
<sequence>MTTRRDFLKTASLLAFGATVPQFVARTARAAQPGKETILVVVELTGGNDGLNTVIPYADDLYHKARPTLRQTKTQVVKLDDHVGLHSGMTGLKPLWDDGGLAVVQGVGYPNPDRSHFEAMDIWHSADPKRVTTTGWLGRATGVMDNRAGGVPILHVGSGKAPLAATGGPGSGPVSLGDKNTFRLEFGGGDTDREDARRKLLEDVSAPAKGAAGDDLLSFVQRRQVQTLTAVETLRELLDAPNTGRALGAGLAPKFQLIADLIAKGFGTRMFYVTLDGFDTHANQGPAHQQLLSELANGIGEFFRALKLTGDADRVRLMTFSEFGRRVTENGSRGTDHGAASCVLVAGPSVKGGVVGTHPSLADLDADDLRFHTDFRRVYATLLDSWLNCDSTAVLGTKWAHVKGLGAAG</sequence>
<dbReference type="PROSITE" id="PS51318">
    <property type="entry name" value="TAT"/>
    <property type="match status" value="1"/>
</dbReference>
<dbReference type="RefSeq" id="WP_171474226.1">
    <property type="nucleotide sequence ID" value="NZ_CP053452.2"/>
</dbReference>
<dbReference type="InterPro" id="IPR006311">
    <property type="entry name" value="TAT_signal"/>
</dbReference>
<evidence type="ECO:0008006" key="3">
    <source>
        <dbReference type="Google" id="ProtNLM"/>
    </source>
</evidence>
<reference evidence="2" key="1">
    <citation type="submission" date="2020-05" db="EMBL/GenBank/DDBJ databases">
        <title>Frigoriglobus tundricola gen. nov., sp. nov., a psychrotolerant cellulolytic planctomycete of the family Gemmataceae with two divergent copies of 16S rRNA gene.</title>
        <authorList>
            <person name="Kulichevskaya I.S."/>
            <person name="Ivanova A.A."/>
            <person name="Naumoff D.G."/>
            <person name="Beletsky A.V."/>
            <person name="Rijpstra W.I.C."/>
            <person name="Sinninghe Damste J.S."/>
            <person name="Mardanov A.V."/>
            <person name="Ravin N.V."/>
            <person name="Dedysh S.N."/>
        </authorList>
    </citation>
    <scope>NUCLEOTIDE SEQUENCE [LARGE SCALE GENOMIC DNA]</scope>
    <source>
        <strain evidence="2">PL17</strain>
    </source>
</reference>
<dbReference type="EMBL" id="CP053452">
    <property type="protein sequence ID" value="QJW99224.1"/>
    <property type="molecule type" value="Genomic_DNA"/>
</dbReference>
<dbReference type="Proteomes" id="UP000503447">
    <property type="component" value="Chromosome"/>
</dbReference>
<evidence type="ECO:0000313" key="1">
    <source>
        <dbReference type="EMBL" id="QJW99224.1"/>
    </source>
</evidence>
<name>A0A6M5Z0A8_9BACT</name>
<gene>
    <name evidence="1" type="ORF">FTUN_6826</name>
</gene>
<protein>
    <recommendedName>
        <fullName evidence="3">DUF1501 domain-containing protein</fullName>
    </recommendedName>
</protein>
<dbReference type="Pfam" id="PF07394">
    <property type="entry name" value="DUF1501"/>
    <property type="match status" value="1"/>
</dbReference>